<name>A0A182J843_ANOAO</name>
<dbReference type="VEuPathDB" id="VectorBase:AATE013173"/>
<protein>
    <submittedName>
        <fullName evidence="3">Uncharacterized protein</fullName>
    </submittedName>
</protein>
<sequence length="204" mass="22957">MEWMKRAREDPRSAFGSKCEIGRLKTTEVHGDVSPTLDKLWTQQEQLLRCCSEAGGARIATGRVHRRLTYGRSKQRVPSRADPNTTTELPTNNSQMRVDSAKMELPGICTGREQRVIPADEGYVLPEDIGESIEVTRRSDTPDILGYEKTWIYRQGRVSLLLLLLGTRICVALVQIIVHAQRKQSASAERFFVGAQSVFAKREA</sequence>
<feature type="transmembrane region" description="Helical" evidence="2">
    <location>
        <begin position="158"/>
        <end position="178"/>
    </location>
</feature>
<dbReference type="EnsemblMetazoa" id="AATE013173-RA">
    <property type="protein sequence ID" value="AATE013173-PA.1"/>
    <property type="gene ID" value="AATE013173"/>
</dbReference>
<evidence type="ECO:0000256" key="1">
    <source>
        <dbReference type="SAM" id="MobiDB-lite"/>
    </source>
</evidence>
<organism evidence="3">
    <name type="scientific">Anopheles atroparvus</name>
    <name type="common">European mosquito</name>
    <dbReference type="NCBI Taxonomy" id="41427"/>
    <lineage>
        <taxon>Eukaryota</taxon>
        <taxon>Metazoa</taxon>
        <taxon>Ecdysozoa</taxon>
        <taxon>Arthropoda</taxon>
        <taxon>Hexapoda</taxon>
        <taxon>Insecta</taxon>
        <taxon>Pterygota</taxon>
        <taxon>Neoptera</taxon>
        <taxon>Endopterygota</taxon>
        <taxon>Diptera</taxon>
        <taxon>Nematocera</taxon>
        <taxon>Culicoidea</taxon>
        <taxon>Culicidae</taxon>
        <taxon>Anophelinae</taxon>
        <taxon>Anopheles</taxon>
    </lineage>
</organism>
<keyword evidence="2" id="KW-1133">Transmembrane helix</keyword>
<keyword evidence="2" id="KW-0472">Membrane</keyword>
<dbReference type="AlphaFoldDB" id="A0A182J843"/>
<evidence type="ECO:0000256" key="2">
    <source>
        <dbReference type="SAM" id="Phobius"/>
    </source>
</evidence>
<reference evidence="3" key="1">
    <citation type="submission" date="2022-08" db="UniProtKB">
        <authorList>
            <consortium name="EnsemblMetazoa"/>
        </authorList>
    </citation>
    <scope>IDENTIFICATION</scope>
    <source>
        <strain evidence="3">EBRO</strain>
    </source>
</reference>
<feature type="compositionally biased region" description="Polar residues" evidence="1">
    <location>
        <begin position="82"/>
        <end position="92"/>
    </location>
</feature>
<keyword evidence="2" id="KW-0812">Transmembrane</keyword>
<accession>A0A182J843</accession>
<evidence type="ECO:0000313" key="3">
    <source>
        <dbReference type="EnsemblMetazoa" id="AATE013173-PA.1"/>
    </source>
</evidence>
<feature type="region of interest" description="Disordered" evidence="1">
    <location>
        <begin position="71"/>
        <end position="92"/>
    </location>
</feature>
<proteinExistence type="predicted"/>